<dbReference type="GO" id="GO:0008270">
    <property type="term" value="F:zinc ion binding"/>
    <property type="evidence" value="ECO:0007669"/>
    <property type="project" value="InterPro"/>
</dbReference>
<reference evidence="4" key="1">
    <citation type="submission" date="2023-06" db="EMBL/GenBank/DDBJ databases">
        <title>Genome-scale phylogeny and comparative genomics of the fungal order Sordariales.</title>
        <authorList>
            <consortium name="Lawrence Berkeley National Laboratory"/>
            <person name="Hensen N."/>
            <person name="Bonometti L."/>
            <person name="Westerberg I."/>
            <person name="Brannstrom I.O."/>
            <person name="Guillou S."/>
            <person name="Cros-Aarteil S."/>
            <person name="Calhoun S."/>
            <person name="Haridas S."/>
            <person name="Kuo A."/>
            <person name="Mondo S."/>
            <person name="Pangilinan J."/>
            <person name="Riley R."/>
            <person name="Labutti K."/>
            <person name="Andreopoulos B."/>
            <person name="Lipzen A."/>
            <person name="Chen C."/>
            <person name="Yanf M."/>
            <person name="Daum C."/>
            <person name="Ng V."/>
            <person name="Clum A."/>
            <person name="Steindorff A."/>
            <person name="Ohm R."/>
            <person name="Martin F."/>
            <person name="Silar P."/>
            <person name="Natvig D."/>
            <person name="Lalanne C."/>
            <person name="Gautier V."/>
            <person name="Ament-Velasquez S.L."/>
            <person name="Kruys A."/>
            <person name="Hutchinson M.I."/>
            <person name="Powell A.J."/>
            <person name="Barry K."/>
            <person name="Miller A.N."/>
            <person name="Grigoriev I.V."/>
            <person name="Debuchy R."/>
            <person name="Gladieux P."/>
            <person name="Thoren M.H."/>
            <person name="Johannesson H."/>
        </authorList>
    </citation>
    <scope>NUCLEOTIDE SEQUENCE</scope>
    <source>
        <strain evidence="4">8032-3</strain>
    </source>
</reference>
<feature type="region of interest" description="Disordered" evidence="2">
    <location>
        <begin position="1"/>
        <end position="25"/>
    </location>
</feature>
<dbReference type="RefSeq" id="XP_060282970.1">
    <property type="nucleotide sequence ID" value="XM_060431077.1"/>
</dbReference>
<dbReference type="InterPro" id="IPR001138">
    <property type="entry name" value="Zn2Cys6_DnaBD"/>
</dbReference>
<dbReference type="AlphaFoldDB" id="A0AAJ0BZL6"/>
<dbReference type="SMART" id="SM00066">
    <property type="entry name" value="GAL4"/>
    <property type="match status" value="1"/>
</dbReference>
<keyword evidence="5" id="KW-1185">Reference proteome</keyword>
<accession>A0AAJ0BZL6</accession>
<evidence type="ECO:0000313" key="4">
    <source>
        <dbReference type="EMBL" id="KAK1766757.1"/>
    </source>
</evidence>
<dbReference type="GO" id="GO:0000981">
    <property type="term" value="F:DNA-binding transcription factor activity, RNA polymerase II-specific"/>
    <property type="evidence" value="ECO:0007669"/>
    <property type="project" value="InterPro"/>
</dbReference>
<gene>
    <name evidence="4" type="ORF">QBC33DRAFT_578588</name>
</gene>
<dbReference type="PROSITE" id="PS00463">
    <property type="entry name" value="ZN2_CY6_FUNGAL_1"/>
    <property type="match status" value="1"/>
</dbReference>
<dbReference type="PANTHER" id="PTHR47655:SF2">
    <property type="entry name" value="QUINIC ACID UTILIZATION ACTIVATOR"/>
    <property type="match status" value="1"/>
</dbReference>
<dbReference type="Pfam" id="PF00172">
    <property type="entry name" value="Zn_clus"/>
    <property type="match status" value="1"/>
</dbReference>
<feature type="domain" description="Zn(2)-C6 fungal-type" evidence="3">
    <location>
        <begin position="29"/>
        <end position="59"/>
    </location>
</feature>
<comment type="caution">
    <text evidence="4">The sequence shown here is derived from an EMBL/GenBank/DDBJ whole genome shotgun (WGS) entry which is preliminary data.</text>
</comment>
<dbReference type="InterPro" id="IPR052783">
    <property type="entry name" value="Metabolic/Drug-Res_Regulator"/>
</dbReference>
<protein>
    <recommendedName>
        <fullName evidence="3">Zn(2)-C6 fungal-type domain-containing protein</fullName>
    </recommendedName>
</protein>
<organism evidence="4 5">
    <name type="scientific">Phialemonium atrogriseum</name>
    <dbReference type="NCBI Taxonomy" id="1093897"/>
    <lineage>
        <taxon>Eukaryota</taxon>
        <taxon>Fungi</taxon>
        <taxon>Dikarya</taxon>
        <taxon>Ascomycota</taxon>
        <taxon>Pezizomycotina</taxon>
        <taxon>Sordariomycetes</taxon>
        <taxon>Sordariomycetidae</taxon>
        <taxon>Cephalothecales</taxon>
        <taxon>Cephalothecaceae</taxon>
        <taxon>Phialemonium</taxon>
    </lineage>
</organism>
<dbReference type="PROSITE" id="PS50048">
    <property type="entry name" value="ZN2_CY6_FUNGAL_2"/>
    <property type="match status" value="1"/>
</dbReference>
<evidence type="ECO:0000256" key="1">
    <source>
        <dbReference type="ARBA" id="ARBA00023242"/>
    </source>
</evidence>
<evidence type="ECO:0000256" key="2">
    <source>
        <dbReference type="SAM" id="MobiDB-lite"/>
    </source>
</evidence>
<dbReference type="Gene3D" id="4.10.240.10">
    <property type="entry name" value="Zn(2)-C6 fungal-type DNA-binding domain"/>
    <property type="match status" value="1"/>
</dbReference>
<feature type="region of interest" description="Disordered" evidence="2">
    <location>
        <begin position="168"/>
        <end position="208"/>
    </location>
</feature>
<dbReference type="SUPFAM" id="SSF57701">
    <property type="entry name" value="Zn2/Cys6 DNA-binding domain"/>
    <property type="match status" value="1"/>
</dbReference>
<dbReference type="EMBL" id="MU839010">
    <property type="protein sequence ID" value="KAK1766757.1"/>
    <property type="molecule type" value="Genomic_DNA"/>
</dbReference>
<dbReference type="InterPro" id="IPR036864">
    <property type="entry name" value="Zn2-C6_fun-type_DNA-bd_sf"/>
</dbReference>
<keyword evidence="1" id="KW-0539">Nucleus</keyword>
<dbReference type="GeneID" id="85314264"/>
<name>A0AAJ0BZL6_9PEZI</name>
<dbReference type="Proteomes" id="UP001244011">
    <property type="component" value="Unassembled WGS sequence"/>
</dbReference>
<evidence type="ECO:0000313" key="5">
    <source>
        <dbReference type="Proteomes" id="UP001244011"/>
    </source>
</evidence>
<dbReference type="GO" id="GO:0045944">
    <property type="term" value="P:positive regulation of transcription by RNA polymerase II"/>
    <property type="evidence" value="ECO:0007669"/>
    <property type="project" value="TreeGrafter"/>
</dbReference>
<dbReference type="PANTHER" id="PTHR47655">
    <property type="entry name" value="QUINIC ACID UTILIZATION ACTIVATOR"/>
    <property type="match status" value="1"/>
</dbReference>
<sequence>MPPSTSDAGADARSETPVNPRKRKKASRACDYCHLNHQPCDNGKPRCGVCEKHNKPCSYLRPTKRRGPQKGYRTALNTYKESAAAWGVVLGAIPGLDALIEGHLRSENGRFLLKSVKDPAQQDALIQKWQQSTVFKSFFPSSSTTASIEGEEAEEPRDSVLEMDPFPVPRGKPYAPKFSPSRTSRSSFGPADIDLTRRRRSVTAPQQPVIREPTSLSDIVAKDAARSSSHASQTLAPLGFAPNETIADFYDIGSNPEQILQPPDLDHELGTDAEQRVYYELLMGRSFDDSSQRT</sequence>
<dbReference type="CDD" id="cd00067">
    <property type="entry name" value="GAL4"/>
    <property type="match status" value="1"/>
</dbReference>
<proteinExistence type="predicted"/>
<evidence type="ECO:0000259" key="3">
    <source>
        <dbReference type="PROSITE" id="PS50048"/>
    </source>
</evidence>